<keyword evidence="5" id="KW-0067">ATP-binding</keyword>
<dbReference type="NCBIfam" id="TIGR02199">
    <property type="entry name" value="rfaE_dom_II"/>
    <property type="match status" value="1"/>
</dbReference>
<evidence type="ECO:0000256" key="5">
    <source>
        <dbReference type="ARBA" id="ARBA00022840"/>
    </source>
</evidence>
<organism evidence="9 10">
    <name type="scientific">Williamwhitmania taraxaci</name>
    <dbReference type="NCBI Taxonomy" id="1640674"/>
    <lineage>
        <taxon>Bacteria</taxon>
        <taxon>Pseudomonadati</taxon>
        <taxon>Bacteroidota</taxon>
        <taxon>Bacteroidia</taxon>
        <taxon>Bacteroidales</taxon>
        <taxon>Williamwhitmaniaceae</taxon>
        <taxon>Williamwhitmania</taxon>
    </lineage>
</organism>
<dbReference type="InterPro" id="IPR014729">
    <property type="entry name" value="Rossmann-like_a/b/a_fold"/>
</dbReference>
<keyword evidence="2" id="KW-0808">Transferase</keyword>
<dbReference type="Pfam" id="PF01467">
    <property type="entry name" value="CTP_transf_like"/>
    <property type="match status" value="1"/>
</dbReference>
<keyword evidence="10" id="KW-1185">Reference proteome</keyword>
<dbReference type="PANTHER" id="PTHR43793:SF2">
    <property type="entry name" value="BIFUNCTIONAL PROTEIN HLDE"/>
    <property type="match status" value="1"/>
</dbReference>
<dbReference type="InterPro" id="IPR050385">
    <property type="entry name" value="Archaeal_FAD_synthase"/>
</dbReference>
<dbReference type="GO" id="GO:0005975">
    <property type="term" value="P:carbohydrate metabolic process"/>
    <property type="evidence" value="ECO:0007669"/>
    <property type="project" value="InterPro"/>
</dbReference>
<dbReference type="Proteomes" id="UP000199452">
    <property type="component" value="Unassembled WGS sequence"/>
</dbReference>
<evidence type="ECO:0000256" key="3">
    <source>
        <dbReference type="ARBA" id="ARBA00022695"/>
    </source>
</evidence>
<dbReference type="InterPro" id="IPR011914">
    <property type="entry name" value="RfaE_dom_II"/>
</dbReference>
<evidence type="ECO:0000256" key="6">
    <source>
        <dbReference type="ARBA" id="ARBA00023277"/>
    </source>
</evidence>
<dbReference type="NCBIfam" id="TIGR00125">
    <property type="entry name" value="cyt_tran_rel"/>
    <property type="match status" value="1"/>
</dbReference>
<dbReference type="EMBL" id="FMYP01000039">
    <property type="protein sequence ID" value="SDC60485.1"/>
    <property type="molecule type" value="Genomic_DNA"/>
</dbReference>
<dbReference type="InterPro" id="IPR004821">
    <property type="entry name" value="Cyt_trans-like"/>
</dbReference>
<dbReference type="AlphaFoldDB" id="A0A1G6N021"/>
<dbReference type="STRING" id="1640674.SAMN05216323_103923"/>
<dbReference type="EC" id="2.7.7.70" evidence="1"/>
<gene>
    <name evidence="9" type="ORF">SAMN05216323_103923</name>
</gene>
<dbReference type="GO" id="GO:0005524">
    <property type="term" value="F:ATP binding"/>
    <property type="evidence" value="ECO:0007669"/>
    <property type="project" value="UniProtKB-KW"/>
</dbReference>
<keyword evidence="3" id="KW-0548">Nucleotidyltransferase</keyword>
<dbReference type="SUPFAM" id="SSF52374">
    <property type="entry name" value="Nucleotidylyl transferase"/>
    <property type="match status" value="1"/>
</dbReference>
<sequence>MEYLEHIKSKIVSLEGLACKRAYWNLKEQPVVFTNGCFDILHRGHIEYLSKAADLGKVMVIGLNSDSSVKRIKGESRPIQDEYTRALVLASLEFVSAVVLFDEDTPYELIKATQPDILVKGADYKHEDIVGYDIVTQRGGSVVTIEFVEGFSTTSIINKLNK</sequence>
<dbReference type="RefSeq" id="WP_092438889.1">
    <property type="nucleotide sequence ID" value="NZ_FMYP01000039.1"/>
</dbReference>
<dbReference type="Gene3D" id="3.40.50.620">
    <property type="entry name" value="HUPs"/>
    <property type="match status" value="1"/>
</dbReference>
<protein>
    <recommendedName>
        <fullName evidence="1">D-glycero-beta-D-manno-heptose 1-phosphate adenylyltransferase</fullName>
        <ecNumber evidence="1">2.7.7.70</ecNumber>
    </recommendedName>
</protein>
<dbReference type="PANTHER" id="PTHR43793">
    <property type="entry name" value="FAD SYNTHASE"/>
    <property type="match status" value="1"/>
</dbReference>
<keyword evidence="4" id="KW-0547">Nucleotide-binding</keyword>
<reference evidence="9 10" key="1">
    <citation type="submission" date="2016-09" db="EMBL/GenBank/DDBJ databases">
        <authorList>
            <person name="Capua I."/>
            <person name="De Benedictis P."/>
            <person name="Joannis T."/>
            <person name="Lombin L.H."/>
            <person name="Cattoli G."/>
        </authorList>
    </citation>
    <scope>NUCLEOTIDE SEQUENCE [LARGE SCALE GENOMIC DNA]</scope>
    <source>
        <strain evidence="9 10">A7P-90m</strain>
    </source>
</reference>
<comment type="catalytic activity">
    <reaction evidence="7">
        <text>D-glycero-beta-D-manno-heptose 1-phosphate + ATP + H(+) = ADP-D-glycero-beta-D-manno-heptose + diphosphate</text>
        <dbReference type="Rhea" id="RHEA:27465"/>
        <dbReference type="ChEBI" id="CHEBI:15378"/>
        <dbReference type="ChEBI" id="CHEBI:30616"/>
        <dbReference type="ChEBI" id="CHEBI:33019"/>
        <dbReference type="ChEBI" id="CHEBI:59967"/>
        <dbReference type="ChEBI" id="CHEBI:61593"/>
        <dbReference type="EC" id="2.7.7.70"/>
    </reaction>
</comment>
<evidence type="ECO:0000256" key="2">
    <source>
        <dbReference type="ARBA" id="ARBA00022679"/>
    </source>
</evidence>
<proteinExistence type="predicted"/>
<dbReference type="GO" id="GO:0016773">
    <property type="term" value="F:phosphotransferase activity, alcohol group as acceptor"/>
    <property type="evidence" value="ECO:0007669"/>
    <property type="project" value="InterPro"/>
</dbReference>
<evidence type="ECO:0000313" key="10">
    <source>
        <dbReference type="Proteomes" id="UP000199452"/>
    </source>
</evidence>
<dbReference type="OrthoDB" id="9795543at2"/>
<evidence type="ECO:0000256" key="1">
    <source>
        <dbReference type="ARBA" id="ARBA00012519"/>
    </source>
</evidence>
<evidence type="ECO:0000313" key="9">
    <source>
        <dbReference type="EMBL" id="SDC60485.1"/>
    </source>
</evidence>
<evidence type="ECO:0000259" key="8">
    <source>
        <dbReference type="Pfam" id="PF01467"/>
    </source>
</evidence>
<evidence type="ECO:0000256" key="7">
    <source>
        <dbReference type="ARBA" id="ARBA00047428"/>
    </source>
</evidence>
<dbReference type="GO" id="GO:0016779">
    <property type="term" value="F:nucleotidyltransferase activity"/>
    <property type="evidence" value="ECO:0007669"/>
    <property type="project" value="UniProtKB-KW"/>
</dbReference>
<evidence type="ECO:0000256" key="4">
    <source>
        <dbReference type="ARBA" id="ARBA00022741"/>
    </source>
</evidence>
<feature type="domain" description="Cytidyltransferase-like" evidence="8">
    <location>
        <begin position="33"/>
        <end position="156"/>
    </location>
</feature>
<keyword evidence="6" id="KW-0119">Carbohydrate metabolism</keyword>
<name>A0A1G6N021_9BACT</name>
<accession>A0A1G6N021</accession>